<dbReference type="InterPro" id="IPR004843">
    <property type="entry name" value="Calcineurin-like_PHP"/>
</dbReference>
<organism evidence="2 3">
    <name type="scientific">Rhizobium rosettiformans W3</name>
    <dbReference type="NCBI Taxonomy" id="538378"/>
    <lineage>
        <taxon>Bacteria</taxon>
        <taxon>Pseudomonadati</taxon>
        <taxon>Pseudomonadota</taxon>
        <taxon>Alphaproteobacteria</taxon>
        <taxon>Hyphomicrobiales</taxon>
        <taxon>Rhizobiaceae</taxon>
        <taxon>Rhizobium/Agrobacterium group</taxon>
        <taxon>Rhizobium</taxon>
    </lineage>
</organism>
<dbReference type="RefSeq" id="WP_136542239.1">
    <property type="nucleotide sequence ID" value="NZ_STGU01000009.1"/>
</dbReference>
<dbReference type="InterPro" id="IPR029052">
    <property type="entry name" value="Metallo-depent_PP-like"/>
</dbReference>
<accession>A0A4S8PRV4</accession>
<dbReference type="Pfam" id="PF00149">
    <property type="entry name" value="Metallophos"/>
    <property type="match status" value="1"/>
</dbReference>
<evidence type="ECO:0000313" key="3">
    <source>
        <dbReference type="Proteomes" id="UP000307378"/>
    </source>
</evidence>
<evidence type="ECO:0000259" key="1">
    <source>
        <dbReference type="Pfam" id="PF00149"/>
    </source>
</evidence>
<protein>
    <submittedName>
        <fullName evidence="2">Phosphatase</fullName>
    </submittedName>
</protein>
<dbReference type="Gene3D" id="3.60.21.10">
    <property type="match status" value="1"/>
</dbReference>
<name>A0A4S8PRV4_9HYPH</name>
<dbReference type="SUPFAM" id="SSF56300">
    <property type="entry name" value="Metallo-dependent phosphatases"/>
    <property type="match status" value="1"/>
</dbReference>
<feature type="domain" description="Calcineurin-like phosphoesterase" evidence="1">
    <location>
        <begin position="9"/>
        <end position="229"/>
    </location>
</feature>
<dbReference type="PANTHER" id="PTHR16509:SF8">
    <property type="entry name" value="MANGANESE-DEPENDENT ADP-RIBOSE_CDP-ALCOHOL DIPHOSPHATASE"/>
    <property type="match status" value="1"/>
</dbReference>
<dbReference type="GO" id="GO:0008663">
    <property type="term" value="F:2',3'-cyclic-nucleotide 2'-phosphodiesterase activity"/>
    <property type="evidence" value="ECO:0007669"/>
    <property type="project" value="TreeGrafter"/>
</dbReference>
<sequence>MTNDLPRLRLGIIADPQYADLDPNPVLDRHFRQSLPKLREAVAHFNTQALDAVLVLGDLIDRGWDNLAPVLEILEGLAAPRMLLPGNHDFLVTPDRLPDVHAALGMPAPYHEVRIRGLRLLVTDGNEISLFAPPEGDPRRDEAKQRLAGLKAKGAPNAQEWNAGISSRQMNWIADRLSAAQADGEKVILLGHYPLHPFSDHSLWDAEELTRLVTASPAVLAYLCGHQHTGNYAEKDGVHFVNFKGMVDTEHENAFAVLSVFEDRIEISGHGREPDRRLDLVREKRRVGVAS</sequence>
<dbReference type="PANTHER" id="PTHR16509">
    <property type="match status" value="1"/>
</dbReference>
<reference evidence="2 3" key="1">
    <citation type="submission" date="2019-04" db="EMBL/GenBank/DDBJ databases">
        <title>genome sequence of strain W3.</title>
        <authorList>
            <person name="Gao J."/>
            <person name="Sun J."/>
        </authorList>
    </citation>
    <scope>NUCLEOTIDE SEQUENCE [LARGE SCALE GENOMIC DNA]</scope>
    <source>
        <strain evidence="2 3">W3</strain>
    </source>
</reference>
<gene>
    <name evidence="2" type="ORF">FAA86_16240</name>
</gene>
<dbReference type="Proteomes" id="UP000307378">
    <property type="component" value="Unassembled WGS sequence"/>
</dbReference>
<dbReference type="GO" id="GO:0047734">
    <property type="term" value="F:CDP-glycerol diphosphatase activity"/>
    <property type="evidence" value="ECO:0007669"/>
    <property type="project" value="TreeGrafter"/>
</dbReference>
<comment type="caution">
    <text evidence="2">The sequence shown here is derived from an EMBL/GenBank/DDBJ whole genome shotgun (WGS) entry which is preliminary data.</text>
</comment>
<dbReference type="EMBL" id="STGU01000009">
    <property type="protein sequence ID" value="THV34007.1"/>
    <property type="molecule type" value="Genomic_DNA"/>
</dbReference>
<dbReference type="GO" id="GO:0047631">
    <property type="term" value="F:ADP-ribose diphosphatase activity"/>
    <property type="evidence" value="ECO:0007669"/>
    <property type="project" value="TreeGrafter"/>
</dbReference>
<proteinExistence type="predicted"/>
<dbReference type="AlphaFoldDB" id="A0A4S8PRV4"/>
<evidence type="ECO:0000313" key="2">
    <source>
        <dbReference type="EMBL" id="THV34007.1"/>
    </source>
</evidence>
<dbReference type="GO" id="GO:0030145">
    <property type="term" value="F:manganese ion binding"/>
    <property type="evidence" value="ECO:0007669"/>
    <property type="project" value="TreeGrafter"/>
</dbReference>